<proteinExistence type="predicted"/>
<comment type="caution">
    <text evidence="2">The sequence shown here is derived from an EMBL/GenBank/DDBJ whole genome shotgun (WGS) entry which is preliminary data.</text>
</comment>
<evidence type="ECO:0000256" key="1">
    <source>
        <dbReference type="SAM" id="MobiDB-lite"/>
    </source>
</evidence>
<feature type="region of interest" description="Disordered" evidence="1">
    <location>
        <begin position="54"/>
        <end position="86"/>
    </location>
</feature>
<dbReference type="AlphaFoldDB" id="A0A0A0NAW3"/>
<organism evidence="2 3">
    <name type="scientific">Streptomyces rapamycinicus (strain ATCC 29253 / DSM 41530 / NRRL 5491 / AYB-994)</name>
    <name type="common">Streptomyces hygroscopicus (strain ATCC 29253)</name>
    <dbReference type="NCBI Taxonomy" id="1343740"/>
    <lineage>
        <taxon>Bacteria</taxon>
        <taxon>Bacillati</taxon>
        <taxon>Actinomycetota</taxon>
        <taxon>Actinomycetes</taxon>
        <taxon>Kitasatosporales</taxon>
        <taxon>Streptomycetaceae</taxon>
        <taxon>Streptomyces</taxon>
        <taxon>Streptomyces violaceusniger group</taxon>
    </lineage>
</organism>
<protein>
    <submittedName>
        <fullName evidence="2">Uncharacterized protein</fullName>
    </submittedName>
</protein>
<evidence type="ECO:0000313" key="3">
    <source>
        <dbReference type="Proteomes" id="UP000281594"/>
    </source>
</evidence>
<dbReference type="HOGENOM" id="CLU_2195502_0_0_11"/>
<reference evidence="2 3" key="1">
    <citation type="journal article" date="2018" name="J. Biol. Chem.">
        <title>Discovery of the actinoplanic acid pathway in Streptomyces rapamycinicus reveals a genetically conserved synergism with rapamycin.</title>
        <authorList>
            <person name="Mrak P."/>
            <person name="Krastel P."/>
            <person name="Pivk Lukancic P."/>
            <person name="Tao J."/>
            <person name="Pistorius D."/>
            <person name="Moore C.M."/>
        </authorList>
    </citation>
    <scope>NUCLEOTIDE SEQUENCE [LARGE SCALE GENOMIC DNA]</scope>
    <source>
        <strain evidence="2 3">NRRL 5491</strain>
    </source>
</reference>
<name>A0A0A0NAW3_STRRN</name>
<evidence type="ECO:0000313" key="2">
    <source>
        <dbReference type="EMBL" id="RLV80316.1"/>
    </source>
</evidence>
<dbReference type="EMBL" id="QYCY01000001">
    <property type="protein sequence ID" value="RLV80316.1"/>
    <property type="molecule type" value="Genomic_DNA"/>
</dbReference>
<dbReference type="KEGG" id="src:M271_25525"/>
<sequence>MARVSARLDGMGRRLDAHGRVICAMSERLCDLGEDVAEVRGAVATLKAEAAQRRARRARRRRGQETGQPAYWPIGPRRTYGGSGLSTGQARGFDGRGCLLTGLSHAKL</sequence>
<dbReference type="Proteomes" id="UP000281594">
    <property type="component" value="Unassembled WGS sequence"/>
</dbReference>
<gene>
    <name evidence="2" type="ORF">D3C57_118065</name>
</gene>
<dbReference type="STRING" id="1343740.M271_25525"/>
<accession>A0A0A0NAW3</accession>